<name>A0A1D1UQ49_RAMVA</name>
<dbReference type="AlphaFoldDB" id="A0A1D1UQ49"/>
<organism evidence="1 2">
    <name type="scientific">Ramazzottius varieornatus</name>
    <name type="common">Water bear</name>
    <name type="synonym">Tardigrade</name>
    <dbReference type="NCBI Taxonomy" id="947166"/>
    <lineage>
        <taxon>Eukaryota</taxon>
        <taxon>Metazoa</taxon>
        <taxon>Ecdysozoa</taxon>
        <taxon>Tardigrada</taxon>
        <taxon>Eutardigrada</taxon>
        <taxon>Parachela</taxon>
        <taxon>Hypsibioidea</taxon>
        <taxon>Ramazzottiidae</taxon>
        <taxon>Ramazzottius</taxon>
    </lineage>
</organism>
<dbReference type="OrthoDB" id="6134464at2759"/>
<evidence type="ECO:0000313" key="2">
    <source>
        <dbReference type="Proteomes" id="UP000186922"/>
    </source>
</evidence>
<protein>
    <submittedName>
        <fullName evidence="1">Uncharacterized protein</fullName>
    </submittedName>
</protein>
<reference evidence="1 2" key="1">
    <citation type="journal article" date="2016" name="Nat. Commun.">
        <title>Extremotolerant tardigrade genome and improved radiotolerance of human cultured cells by tardigrade-unique protein.</title>
        <authorList>
            <person name="Hashimoto T."/>
            <person name="Horikawa D.D."/>
            <person name="Saito Y."/>
            <person name="Kuwahara H."/>
            <person name="Kozuka-Hata H."/>
            <person name="Shin-I T."/>
            <person name="Minakuchi Y."/>
            <person name="Ohishi K."/>
            <person name="Motoyama A."/>
            <person name="Aizu T."/>
            <person name="Enomoto A."/>
            <person name="Kondo K."/>
            <person name="Tanaka S."/>
            <person name="Hara Y."/>
            <person name="Koshikawa S."/>
            <person name="Sagara H."/>
            <person name="Miura T."/>
            <person name="Yokobori S."/>
            <person name="Miyagawa K."/>
            <person name="Suzuki Y."/>
            <person name="Kubo T."/>
            <person name="Oyama M."/>
            <person name="Kohara Y."/>
            <person name="Fujiyama A."/>
            <person name="Arakawa K."/>
            <person name="Katayama T."/>
            <person name="Toyoda A."/>
            <person name="Kunieda T."/>
        </authorList>
    </citation>
    <scope>NUCLEOTIDE SEQUENCE [LARGE SCALE GENOMIC DNA]</scope>
    <source>
        <strain evidence="1 2">YOKOZUNA-1</strain>
    </source>
</reference>
<evidence type="ECO:0000313" key="1">
    <source>
        <dbReference type="EMBL" id="GAU91834.1"/>
    </source>
</evidence>
<proteinExistence type="predicted"/>
<keyword evidence="2" id="KW-1185">Reference proteome</keyword>
<dbReference type="EMBL" id="BDGG01000002">
    <property type="protein sequence ID" value="GAU91834.1"/>
    <property type="molecule type" value="Genomic_DNA"/>
</dbReference>
<accession>A0A1D1UQ49</accession>
<dbReference type="Proteomes" id="UP000186922">
    <property type="component" value="Unassembled WGS sequence"/>
</dbReference>
<sequence length="79" mass="8921">MEPSASENLVLPPAKRPFCNRYGGCSAVGRLMGASRKRWGFDREESNNANQDAFTANLITLDALADDPYRQKMRNYLRP</sequence>
<comment type="caution">
    <text evidence="1">The sequence shown here is derived from an EMBL/GenBank/DDBJ whole genome shotgun (WGS) entry which is preliminary data.</text>
</comment>
<gene>
    <name evidence="1" type="primary">RvY_04014-1</name>
    <name evidence="1" type="synonym">RvY_04014.1</name>
    <name evidence="1" type="ORF">RvY_04014</name>
</gene>